<evidence type="ECO:0000313" key="2">
    <source>
        <dbReference type="EMBL" id="KAA3461573.1"/>
    </source>
</evidence>
<dbReference type="OrthoDB" id="1909122at2759"/>
<dbReference type="PANTHER" id="PTHR46148:SF44">
    <property type="entry name" value="GAG-POL POLYPROTEIN"/>
    <property type="match status" value="1"/>
</dbReference>
<dbReference type="EMBL" id="SMMG02000009">
    <property type="protein sequence ID" value="KAA3461573.1"/>
    <property type="molecule type" value="Genomic_DNA"/>
</dbReference>
<dbReference type="Pfam" id="PF24626">
    <property type="entry name" value="SH3_Tf2-1"/>
    <property type="match status" value="1"/>
</dbReference>
<keyword evidence="3" id="KW-1185">Reference proteome</keyword>
<dbReference type="PANTHER" id="PTHR46148">
    <property type="entry name" value="CHROMO DOMAIN-CONTAINING PROTEIN"/>
    <property type="match status" value="1"/>
</dbReference>
<evidence type="ECO:0000259" key="1">
    <source>
        <dbReference type="Pfam" id="PF24626"/>
    </source>
</evidence>
<comment type="caution">
    <text evidence="2">The sequence shown here is derived from an EMBL/GenBank/DDBJ whole genome shotgun (WGS) entry which is preliminary data.</text>
</comment>
<organism evidence="2 3">
    <name type="scientific">Gossypium australe</name>
    <dbReference type="NCBI Taxonomy" id="47621"/>
    <lineage>
        <taxon>Eukaryota</taxon>
        <taxon>Viridiplantae</taxon>
        <taxon>Streptophyta</taxon>
        <taxon>Embryophyta</taxon>
        <taxon>Tracheophyta</taxon>
        <taxon>Spermatophyta</taxon>
        <taxon>Magnoliopsida</taxon>
        <taxon>eudicotyledons</taxon>
        <taxon>Gunneridae</taxon>
        <taxon>Pentapetalae</taxon>
        <taxon>rosids</taxon>
        <taxon>malvids</taxon>
        <taxon>Malvales</taxon>
        <taxon>Malvaceae</taxon>
        <taxon>Malvoideae</taxon>
        <taxon>Gossypium</taxon>
    </lineage>
</organism>
<sequence>MDSPSEYQTSLKMAPFEALYGQIYKDPLYWSELIKRKIVGTNLIREIENKVGDKVFLKVLPLRKVLQFSRKEKLSPRFIGPYEILKSIGLVAYRLTLPPESEKIQNIFHVLVIHRYCLGLSCVIFTDEIELQLDFVVQ</sequence>
<reference evidence="3" key="1">
    <citation type="journal article" date="2019" name="Plant Biotechnol. J.">
        <title>Genome sequencing of the Australian wild diploid species Gossypium australe highlights disease resistance and delayed gland morphogenesis.</title>
        <authorList>
            <person name="Cai Y."/>
            <person name="Cai X."/>
            <person name="Wang Q."/>
            <person name="Wang P."/>
            <person name="Zhang Y."/>
            <person name="Cai C."/>
            <person name="Xu Y."/>
            <person name="Wang K."/>
            <person name="Zhou Z."/>
            <person name="Wang C."/>
            <person name="Geng S."/>
            <person name="Li B."/>
            <person name="Dong Q."/>
            <person name="Hou Y."/>
            <person name="Wang H."/>
            <person name="Ai P."/>
            <person name="Liu Z."/>
            <person name="Yi F."/>
            <person name="Sun M."/>
            <person name="An G."/>
            <person name="Cheng J."/>
            <person name="Zhang Y."/>
            <person name="Shi Q."/>
            <person name="Xie Y."/>
            <person name="Shi X."/>
            <person name="Chang Y."/>
            <person name="Huang F."/>
            <person name="Chen Y."/>
            <person name="Hong S."/>
            <person name="Mi L."/>
            <person name="Sun Q."/>
            <person name="Zhang L."/>
            <person name="Zhou B."/>
            <person name="Peng R."/>
            <person name="Zhang X."/>
            <person name="Liu F."/>
        </authorList>
    </citation>
    <scope>NUCLEOTIDE SEQUENCE [LARGE SCALE GENOMIC DNA]</scope>
    <source>
        <strain evidence="3">cv. PA1801</strain>
    </source>
</reference>
<name>A0A5B6UVY8_9ROSI</name>
<protein>
    <submittedName>
        <fullName evidence="2">Retrotransposon protein, Ty3-gypsy subclass</fullName>
    </submittedName>
</protein>
<accession>A0A5B6UVY8</accession>
<dbReference type="Proteomes" id="UP000325315">
    <property type="component" value="Unassembled WGS sequence"/>
</dbReference>
<evidence type="ECO:0000313" key="3">
    <source>
        <dbReference type="Proteomes" id="UP000325315"/>
    </source>
</evidence>
<dbReference type="InterPro" id="IPR056924">
    <property type="entry name" value="SH3_Tf2-1"/>
</dbReference>
<gene>
    <name evidence="2" type="ORF">EPI10_028132</name>
</gene>
<proteinExistence type="predicted"/>
<dbReference type="AlphaFoldDB" id="A0A5B6UVY8"/>
<feature type="domain" description="Tf2-1-like SH3-like" evidence="1">
    <location>
        <begin position="52"/>
        <end position="116"/>
    </location>
</feature>